<evidence type="ECO:0000313" key="1">
    <source>
        <dbReference type="EMBL" id="MBL3655165.1"/>
    </source>
</evidence>
<dbReference type="Proteomes" id="UP000659388">
    <property type="component" value="Unassembled WGS sequence"/>
</dbReference>
<reference evidence="1" key="1">
    <citation type="submission" date="2021-01" db="EMBL/GenBank/DDBJ databases">
        <title>Fulvivirga kasyanovii gen. nov., sp nov., a novel member of the phylum Bacteroidetes isolated from seawater in a mussel farm.</title>
        <authorList>
            <person name="Zhao L.-H."/>
            <person name="Wang Z.-J."/>
        </authorList>
    </citation>
    <scope>NUCLEOTIDE SEQUENCE</scope>
    <source>
        <strain evidence="1">2943</strain>
    </source>
</reference>
<evidence type="ECO:0000313" key="2">
    <source>
        <dbReference type="Proteomes" id="UP000659388"/>
    </source>
</evidence>
<comment type="caution">
    <text evidence="1">The sequence shown here is derived from an EMBL/GenBank/DDBJ whole genome shotgun (WGS) entry which is preliminary data.</text>
</comment>
<organism evidence="1 2">
    <name type="scientific">Fulvivirga sediminis</name>
    <dbReference type="NCBI Taxonomy" id="2803949"/>
    <lineage>
        <taxon>Bacteria</taxon>
        <taxon>Pseudomonadati</taxon>
        <taxon>Bacteroidota</taxon>
        <taxon>Cytophagia</taxon>
        <taxon>Cytophagales</taxon>
        <taxon>Fulvivirgaceae</taxon>
        <taxon>Fulvivirga</taxon>
    </lineage>
</organism>
<dbReference type="AlphaFoldDB" id="A0A937JZD3"/>
<proteinExistence type="predicted"/>
<dbReference type="RefSeq" id="WP_202242523.1">
    <property type="nucleotide sequence ID" value="NZ_JAESIY010000002.1"/>
</dbReference>
<accession>A0A937JZD3</accession>
<protein>
    <submittedName>
        <fullName evidence="1">Uncharacterized protein</fullName>
    </submittedName>
</protein>
<keyword evidence="2" id="KW-1185">Reference proteome</keyword>
<sequence length="97" mass="11135">MMYFDLRKPVDLGAGSYIIALHVPNSTWYLKRDFFLNADTEKERSADGIVIERQSYLFNNGTSTSFPEGLGDPFEDGNLNNENNLLGLVDFMYYRQP</sequence>
<dbReference type="EMBL" id="JAESIY010000002">
    <property type="protein sequence ID" value="MBL3655165.1"/>
    <property type="molecule type" value="Genomic_DNA"/>
</dbReference>
<gene>
    <name evidence="1" type="ORF">JL102_03430</name>
</gene>
<name>A0A937JZD3_9BACT</name>